<reference evidence="1 2" key="1">
    <citation type="submission" date="2014-11" db="EMBL/GenBank/DDBJ databases">
        <title>Genome sequencing of Pantoea rodasii ND03.</title>
        <authorList>
            <person name="Muhamad Yunos N.Y."/>
            <person name="Chan K.-G."/>
        </authorList>
    </citation>
    <scope>NUCLEOTIDE SEQUENCE [LARGE SCALE GENOMIC DNA]</scope>
    <source>
        <strain evidence="1 2">ND03</strain>
    </source>
</reference>
<sequence length="113" mass="12578">MAIEGDSMLVELSAGQRVAALNHVALLRSQFKGGDGEKDLSRFFDSIRDVRDNNYQDNKRALSAIFFLANIGKDRHSADFSELSTDEKSAVIRAMNQLKAVVSLFPKRMTLSN</sequence>
<dbReference type="EMBL" id="JTJJ01000097">
    <property type="protein sequence ID" value="KHJ66009.1"/>
    <property type="molecule type" value="Genomic_DNA"/>
</dbReference>
<comment type="caution">
    <text evidence="1">The sequence shown here is derived from an EMBL/GenBank/DDBJ whole genome shotgun (WGS) entry which is preliminary data.</text>
</comment>
<dbReference type="AlphaFoldDB" id="A0A0B1R058"/>
<evidence type="ECO:0008006" key="3">
    <source>
        <dbReference type="Google" id="ProtNLM"/>
    </source>
</evidence>
<evidence type="ECO:0000313" key="2">
    <source>
        <dbReference type="Proteomes" id="UP000030853"/>
    </source>
</evidence>
<evidence type="ECO:0000313" key="1">
    <source>
        <dbReference type="EMBL" id="KHJ66009.1"/>
    </source>
</evidence>
<dbReference type="RefSeq" id="WP_039335382.1">
    <property type="nucleotide sequence ID" value="NZ_JTJJ01000097.1"/>
</dbReference>
<organism evidence="1 2">
    <name type="scientific">Pantoea rodasii</name>
    <dbReference type="NCBI Taxonomy" id="1076549"/>
    <lineage>
        <taxon>Bacteria</taxon>
        <taxon>Pseudomonadati</taxon>
        <taxon>Pseudomonadota</taxon>
        <taxon>Gammaproteobacteria</taxon>
        <taxon>Enterobacterales</taxon>
        <taxon>Erwiniaceae</taxon>
        <taxon>Pantoea</taxon>
    </lineage>
</organism>
<dbReference type="Proteomes" id="UP000030853">
    <property type="component" value="Unassembled WGS sequence"/>
</dbReference>
<proteinExistence type="predicted"/>
<dbReference type="InterPro" id="IPR035232">
    <property type="entry name" value="DUF5347"/>
</dbReference>
<name>A0A0B1R058_9GAMM</name>
<protein>
    <recommendedName>
        <fullName evidence="3">DUF5347 domain-containing protein</fullName>
    </recommendedName>
</protein>
<accession>A0A0B1R058</accession>
<dbReference type="Pfam" id="PF17282">
    <property type="entry name" value="DUF5347"/>
    <property type="match status" value="1"/>
</dbReference>
<gene>
    <name evidence="1" type="ORF">QU24_21555</name>
</gene>